<accession>A0A376FZX2</accession>
<gene>
    <name evidence="2" type="ORF">NCTC13456_00029</name>
</gene>
<feature type="chain" id="PRO_5016573081" description="TonB C-terminal domain-containing protein" evidence="1">
    <location>
        <begin position="20"/>
        <end position="142"/>
    </location>
</feature>
<protein>
    <recommendedName>
        <fullName evidence="4">TonB C-terminal domain-containing protein</fullName>
    </recommendedName>
</protein>
<evidence type="ECO:0008006" key="4">
    <source>
        <dbReference type="Google" id="ProtNLM"/>
    </source>
</evidence>
<dbReference type="Proteomes" id="UP000254737">
    <property type="component" value="Unassembled WGS sequence"/>
</dbReference>
<organism evidence="2 3">
    <name type="scientific">Empedobacter falsenii</name>
    <dbReference type="NCBI Taxonomy" id="343874"/>
    <lineage>
        <taxon>Bacteria</taxon>
        <taxon>Pseudomonadati</taxon>
        <taxon>Bacteroidota</taxon>
        <taxon>Flavobacteriia</taxon>
        <taxon>Flavobacteriales</taxon>
        <taxon>Weeksellaceae</taxon>
        <taxon>Empedobacter</taxon>
    </lineage>
</organism>
<dbReference type="RefSeq" id="WP_114997803.1">
    <property type="nucleotide sequence ID" value="NZ_UFXS01000001.1"/>
</dbReference>
<name>A0A376FZX2_9FLAO</name>
<feature type="signal peptide" evidence="1">
    <location>
        <begin position="1"/>
        <end position="19"/>
    </location>
</feature>
<dbReference type="EMBL" id="UFXS01000001">
    <property type="protein sequence ID" value="STD52823.1"/>
    <property type="molecule type" value="Genomic_DNA"/>
</dbReference>
<sequence>MKKILLFILLTTISTFCFSQESVKYPIFPGCNKYKTNEELSKCFSEKLWYELNDQTQDSSEDFFKENKSVHELTLYFTVKKDGKVTNYSFSNDSDALISTTYLKRISKVFKYYEQKGKKIIPASENNKYKDFTITFKVKYKG</sequence>
<evidence type="ECO:0000313" key="2">
    <source>
        <dbReference type="EMBL" id="STD52823.1"/>
    </source>
</evidence>
<dbReference type="AlphaFoldDB" id="A0A376FZX2"/>
<dbReference type="STRING" id="343874.GCA_000805695_02974"/>
<evidence type="ECO:0000256" key="1">
    <source>
        <dbReference type="SAM" id="SignalP"/>
    </source>
</evidence>
<keyword evidence="1" id="KW-0732">Signal</keyword>
<evidence type="ECO:0000313" key="3">
    <source>
        <dbReference type="Proteomes" id="UP000254737"/>
    </source>
</evidence>
<reference evidence="2 3" key="1">
    <citation type="submission" date="2018-06" db="EMBL/GenBank/DDBJ databases">
        <authorList>
            <consortium name="Pathogen Informatics"/>
            <person name="Doyle S."/>
        </authorList>
    </citation>
    <scope>NUCLEOTIDE SEQUENCE [LARGE SCALE GENOMIC DNA]</scope>
    <source>
        <strain evidence="2 3">NCTC13456</strain>
    </source>
</reference>
<proteinExistence type="predicted"/>